<dbReference type="Pfam" id="PF03702">
    <property type="entry name" value="AnmK"/>
    <property type="match status" value="1"/>
</dbReference>
<dbReference type="GO" id="GO:0097175">
    <property type="term" value="P:1,6-anhydro-N-acetyl-beta-muramic acid catabolic process"/>
    <property type="evidence" value="ECO:0007669"/>
    <property type="project" value="UniProtKB-UniRule"/>
</dbReference>
<dbReference type="PANTHER" id="PTHR30605:SF0">
    <property type="entry name" value="ANHYDRO-N-ACETYLMURAMIC ACID KINASE"/>
    <property type="match status" value="1"/>
</dbReference>
<comment type="similarity">
    <text evidence="1">Belongs to the anhydro-N-acetylmuramic acid kinase family.</text>
</comment>
<dbReference type="InterPro" id="IPR005338">
    <property type="entry name" value="Anhydro_N_Ac-Mur_kinase"/>
</dbReference>
<dbReference type="Gene3D" id="3.30.420.40">
    <property type="match status" value="2"/>
</dbReference>
<comment type="pathway">
    <text evidence="1">Amino-sugar metabolism; 1,6-anhydro-N-acetylmuramate degradation.</text>
</comment>
<proteinExistence type="inferred from homology"/>
<dbReference type="STRING" id="1798182.GA0061081_10814"/>
<dbReference type="InterPro" id="IPR043129">
    <property type="entry name" value="ATPase_NBD"/>
</dbReference>
<organism evidence="2 3">
    <name type="scientific">Gilliamella bombicola</name>
    <dbReference type="NCBI Taxonomy" id="1798182"/>
    <lineage>
        <taxon>Bacteria</taxon>
        <taxon>Pseudomonadati</taxon>
        <taxon>Pseudomonadota</taxon>
        <taxon>Gammaproteobacteria</taxon>
        <taxon>Orbales</taxon>
        <taxon>Orbaceae</taxon>
        <taxon>Gilliamella</taxon>
    </lineage>
</organism>
<dbReference type="SUPFAM" id="SSF53067">
    <property type="entry name" value="Actin-like ATPase domain"/>
    <property type="match status" value="1"/>
</dbReference>
<sequence length="368" mass="40204">MQNLYIGVMSGTSMDGIDIALVNITAKNVTSIASNCYPMPADLKKHLLTLCETQQTTLQNLGEIDYQIGKLFADSINQFLKDNNIDKQKIKAIGCHGQTIYHAPNGDYPFTLQIGDANIIAAKTGITTIADFRRKDMAYGGQGAPLVPAFHKAVLQDPQINRVVLNIGGISNISVLIPNHTIIGYDTGPGNVLLDGWIKEHLGKNYDKNGLWAKTGKINQDLLKLLYKEDYFQIPAPKSTGRELFNLPWLHKKLIGTHLKAEDIQATLVEFTALSIANEINKLPIVSTLPCELLVCGGGAKNPLIMQRLSALLPSWAVLTTDTKGINGDDMEAIAFAWLAYCRINNIPSNIPEVTGASQAVCLGVYYQ</sequence>
<dbReference type="RefSeq" id="WP_091349213.1">
    <property type="nucleotide sequence ID" value="NZ_FMAQ01000008.1"/>
</dbReference>
<reference evidence="3" key="1">
    <citation type="submission" date="2016-08" db="EMBL/GenBank/DDBJ databases">
        <authorList>
            <person name="Varghese N."/>
            <person name="Submissions Spin"/>
        </authorList>
    </citation>
    <scope>NUCLEOTIDE SEQUENCE [LARGE SCALE GENOMIC DNA]</scope>
    <source>
        <strain evidence="3">R-53248</strain>
    </source>
</reference>
<keyword evidence="1" id="KW-0119">Carbohydrate metabolism</keyword>
<evidence type="ECO:0000313" key="3">
    <source>
        <dbReference type="Proteomes" id="UP000199670"/>
    </source>
</evidence>
<dbReference type="NCBIfam" id="NF007148">
    <property type="entry name" value="PRK09585.3-2"/>
    <property type="match status" value="1"/>
</dbReference>
<gene>
    <name evidence="1" type="primary">anmK</name>
    <name evidence="2" type="ORF">GA0061081_10814</name>
</gene>
<dbReference type="UniPathway" id="UPA00343"/>
<comment type="pathway">
    <text evidence="1">Cell wall biogenesis; peptidoglycan recycling.</text>
</comment>
<dbReference type="GO" id="GO:0016301">
    <property type="term" value="F:kinase activity"/>
    <property type="evidence" value="ECO:0007669"/>
    <property type="project" value="UniProtKB-KW"/>
</dbReference>
<dbReference type="HAMAP" id="MF_01270">
    <property type="entry name" value="AnhMurNAc_kinase"/>
    <property type="match status" value="1"/>
</dbReference>
<dbReference type="OrthoDB" id="9763949at2"/>
<dbReference type="PANTHER" id="PTHR30605">
    <property type="entry name" value="ANHYDRO-N-ACETYLMURAMIC ACID KINASE"/>
    <property type="match status" value="1"/>
</dbReference>
<dbReference type="GO" id="GO:0005524">
    <property type="term" value="F:ATP binding"/>
    <property type="evidence" value="ECO:0007669"/>
    <property type="project" value="UniProtKB-UniRule"/>
</dbReference>
<keyword evidence="1 2" id="KW-0418">Kinase</keyword>
<name>A0A1C4CAS0_9GAMM</name>
<accession>A0A1C4CAS0</accession>
<dbReference type="Proteomes" id="UP000199670">
    <property type="component" value="Unassembled WGS sequence"/>
</dbReference>
<evidence type="ECO:0000313" key="2">
    <source>
        <dbReference type="EMBL" id="SCC16148.1"/>
    </source>
</evidence>
<dbReference type="NCBIfam" id="NF007139">
    <property type="entry name" value="PRK09585.1-3"/>
    <property type="match status" value="1"/>
</dbReference>
<dbReference type="CDD" id="cd24050">
    <property type="entry name" value="ASKHA_NBD_ANMK"/>
    <property type="match status" value="1"/>
</dbReference>
<keyword evidence="3" id="KW-1185">Reference proteome</keyword>
<protein>
    <recommendedName>
        <fullName evidence="1">Anhydro-N-acetylmuramic acid kinase</fullName>
        <ecNumber evidence="1">2.7.1.170</ecNumber>
    </recommendedName>
    <alternativeName>
        <fullName evidence="1">AnhMurNAc kinase</fullName>
    </alternativeName>
</protein>
<dbReference type="GO" id="GO:0006040">
    <property type="term" value="P:amino sugar metabolic process"/>
    <property type="evidence" value="ECO:0007669"/>
    <property type="project" value="InterPro"/>
</dbReference>
<dbReference type="EMBL" id="FMAQ01000008">
    <property type="protein sequence ID" value="SCC16148.1"/>
    <property type="molecule type" value="Genomic_DNA"/>
</dbReference>
<dbReference type="UniPathway" id="UPA00544"/>
<dbReference type="GO" id="GO:0016773">
    <property type="term" value="F:phosphotransferase activity, alcohol group as acceptor"/>
    <property type="evidence" value="ECO:0007669"/>
    <property type="project" value="UniProtKB-UniRule"/>
</dbReference>
<dbReference type="EC" id="2.7.1.170" evidence="1"/>
<evidence type="ECO:0000256" key="1">
    <source>
        <dbReference type="HAMAP-Rule" id="MF_01270"/>
    </source>
</evidence>
<keyword evidence="1" id="KW-0808">Transferase</keyword>
<dbReference type="AlphaFoldDB" id="A0A1C4CAS0"/>
<comment type="function">
    <text evidence="1">Catalyzes the specific phosphorylation of 1,6-anhydro-N-acetylmuramic acid (anhMurNAc) with the simultaneous cleavage of the 1,6-anhydro ring, generating MurNAc-6-P. Is required for the utilization of anhMurNAc either imported from the medium or derived from its own cell wall murein, and thus plays a role in cell wall recycling.</text>
</comment>
<keyword evidence="1" id="KW-0067">ATP-binding</keyword>
<keyword evidence="1" id="KW-0547">Nucleotide-binding</keyword>
<comment type="catalytic activity">
    <reaction evidence="1">
        <text>1,6-anhydro-N-acetyl-beta-muramate + ATP + H2O = N-acetyl-D-muramate 6-phosphate + ADP + H(+)</text>
        <dbReference type="Rhea" id="RHEA:24952"/>
        <dbReference type="ChEBI" id="CHEBI:15377"/>
        <dbReference type="ChEBI" id="CHEBI:15378"/>
        <dbReference type="ChEBI" id="CHEBI:30616"/>
        <dbReference type="ChEBI" id="CHEBI:58690"/>
        <dbReference type="ChEBI" id="CHEBI:58722"/>
        <dbReference type="ChEBI" id="CHEBI:456216"/>
        <dbReference type="EC" id="2.7.1.170"/>
    </reaction>
</comment>
<feature type="binding site" evidence="1">
    <location>
        <begin position="11"/>
        <end position="18"/>
    </location>
    <ligand>
        <name>ATP</name>
        <dbReference type="ChEBI" id="CHEBI:30616"/>
    </ligand>
</feature>
<dbReference type="GO" id="GO:0009254">
    <property type="term" value="P:peptidoglycan turnover"/>
    <property type="evidence" value="ECO:0007669"/>
    <property type="project" value="UniProtKB-UniRule"/>
</dbReference>